<sequence>MLVAVVLLFLACWTPLLTFNLVTMEDNHIHATSDLMNTKYYLQCLALSSAAYNPIIYAFLNQKFRTNFKSLLLRRRGQVAPLVSERAAIKYTKQGNKPLILGPTAQSNEAKTQTTQETMAMFTTTQNATVSSSTYGRSRYGVDTMNTTTTTAF</sequence>
<evidence type="ECO:0000256" key="9">
    <source>
        <dbReference type="SAM" id="SignalP"/>
    </source>
</evidence>
<evidence type="ECO:0000313" key="11">
    <source>
        <dbReference type="Proteomes" id="UP000694888"/>
    </source>
</evidence>
<keyword evidence="11" id="KW-1185">Reference proteome</keyword>
<evidence type="ECO:0000256" key="8">
    <source>
        <dbReference type="SAM" id="Phobius"/>
    </source>
</evidence>
<feature type="domain" description="G-protein coupled receptors family 1 profile" evidence="10">
    <location>
        <begin position="1"/>
        <end position="57"/>
    </location>
</feature>
<dbReference type="PANTHER" id="PTHR45695">
    <property type="entry name" value="LEUCOKININ RECEPTOR-RELATED"/>
    <property type="match status" value="1"/>
</dbReference>
<evidence type="ECO:0000256" key="4">
    <source>
        <dbReference type="ARBA" id="ARBA00023040"/>
    </source>
</evidence>
<dbReference type="Pfam" id="PF00001">
    <property type="entry name" value="7tm_1"/>
    <property type="match status" value="1"/>
</dbReference>
<gene>
    <name evidence="12" type="primary">LOC101854806</name>
</gene>
<reference evidence="12" key="1">
    <citation type="submission" date="2025-08" db="UniProtKB">
        <authorList>
            <consortium name="RefSeq"/>
        </authorList>
    </citation>
    <scope>IDENTIFICATION</scope>
</reference>
<feature type="transmembrane region" description="Helical" evidence="8">
    <location>
        <begin position="40"/>
        <end position="60"/>
    </location>
</feature>
<dbReference type="RefSeq" id="XP_035826314.1">
    <property type="nucleotide sequence ID" value="XM_035970421.1"/>
</dbReference>
<evidence type="ECO:0000256" key="2">
    <source>
        <dbReference type="ARBA" id="ARBA00022692"/>
    </source>
</evidence>
<evidence type="ECO:0000256" key="5">
    <source>
        <dbReference type="ARBA" id="ARBA00023136"/>
    </source>
</evidence>
<dbReference type="PROSITE" id="PS50262">
    <property type="entry name" value="G_PROTEIN_RECEP_F1_2"/>
    <property type="match status" value="1"/>
</dbReference>
<dbReference type="PANTHER" id="PTHR45695:SF9">
    <property type="entry name" value="LEUCOKININ RECEPTOR"/>
    <property type="match status" value="1"/>
</dbReference>
<dbReference type="SUPFAM" id="SSF81321">
    <property type="entry name" value="Family A G protein-coupled receptor-like"/>
    <property type="match status" value="1"/>
</dbReference>
<proteinExistence type="predicted"/>
<evidence type="ECO:0000313" key="12">
    <source>
        <dbReference type="RefSeq" id="XP_035826314.1"/>
    </source>
</evidence>
<keyword evidence="2 8" id="KW-0812">Transmembrane</keyword>
<protein>
    <submittedName>
        <fullName evidence="12">Prolactin-releasing peptide receptor</fullName>
    </submittedName>
</protein>
<evidence type="ECO:0000259" key="10">
    <source>
        <dbReference type="PROSITE" id="PS50262"/>
    </source>
</evidence>
<dbReference type="Proteomes" id="UP000694888">
    <property type="component" value="Unplaced"/>
</dbReference>
<evidence type="ECO:0000256" key="1">
    <source>
        <dbReference type="ARBA" id="ARBA00004141"/>
    </source>
</evidence>
<organism evidence="11 12">
    <name type="scientific">Aplysia californica</name>
    <name type="common">California sea hare</name>
    <dbReference type="NCBI Taxonomy" id="6500"/>
    <lineage>
        <taxon>Eukaryota</taxon>
        <taxon>Metazoa</taxon>
        <taxon>Spiralia</taxon>
        <taxon>Lophotrochozoa</taxon>
        <taxon>Mollusca</taxon>
        <taxon>Gastropoda</taxon>
        <taxon>Heterobranchia</taxon>
        <taxon>Euthyneura</taxon>
        <taxon>Tectipleura</taxon>
        <taxon>Aplysiida</taxon>
        <taxon>Aplysioidea</taxon>
        <taxon>Aplysiidae</taxon>
        <taxon>Aplysia</taxon>
    </lineage>
</organism>
<keyword evidence="4" id="KW-0297">G-protein coupled receptor</keyword>
<comment type="subcellular location">
    <subcellularLocation>
        <location evidence="1">Membrane</location>
        <topology evidence="1">Multi-pass membrane protein</topology>
    </subcellularLocation>
</comment>
<dbReference type="GeneID" id="101854806"/>
<accession>A0ABM1VV72</accession>
<dbReference type="Gene3D" id="1.20.1070.10">
    <property type="entry name" value="Rhodopsin 7-helix transmembrane proteins"/>
    <property type="match status" value="1"/>
</dbReference>
<evidence type="ECO:0000256" key="6">
    <source>
        <dbReference type="ARBA" id="ARBA00023170"/>
    </source>
</evidence>
<keyword evidence="3 8" id="KW-1133">Transmembrane helix</keyword>
<dbReference type="InterPro" id="IPR000276">
    <property type="entry name" value="GPCR_Rhodpsn"/>
</dbReference>
<dbReference type="InterPro" id="IPR017452">
    <property type="entry name" value="GPCR_Rhodpsn_7TM"/>
</dbReference>
<feature type="signal peptide" evidence="9">
    <location>
        <begin position="1"/>
        <end position="18"/>
    </location>
</feature>
<feature type="chain" id="PRO_5046057483" evidence="9">
    <location>
        <begin position="19"/>
        <end position="153"/>
    </location>
</feature>
<keyword evidence="5 8" id="KW-0472">Membrane</keyword>
<evidence type="ECO:0000256" key="3">
    <source>
        <dbReference type="ARBA" id="ARBA00022989"/>
    </source>
</evidence>
<name>A0ABM1VV72_APLCA</name>
<keyword evidence="6 12" id="KW-0675">Receptor</keyword>
<keyword evidence="9" id="KW-0732">Signal</keyword>
<evidence type="ECO:0000256" key="7">
    <source>
        <dbReference type="ARBA" id="ARBA00023224"/>
    </source>
</evidence>
<keyword evidence="7" id="KW-0807">Transducer</keyword>